<dbReference type="Pfam" id="PF16391">
    <property type="entry name" value="DUF5000"/>
    <property type="match status" value="1"/>
</dbReference>
<evidence type="ECO:0000259" key="1">
    <source>
        <dbReference type="Pfam" id="PF16323"/>
    </source>
</evidence>
<feature type="domain" description="DUF5126" evidence="3">
    <location>
        <begin position="129"/>
        <end position="233"/>
    </location>
</feature>
<dbReference type="RefSeq" id="WP_130139866.1">
    <property type="nucleotide sequence ID" value="NZ_SGIT01000001.1"/>
</dbReference>
<dbReference type="AlphaFoldDB" id="A0A4Q6XXX0"/>
<dbReference type="Pfam" id="PF17166">
    <property type="entry name" value="DUF5126"/>
    <property type="match status" value="1"/>
</dbReference>
<dbReference type="Gene3D" id="2.60.120.260">
    <property type="entry name" value="Galactose-binding domain-like"/>
    <property type="match status" value="1"/>
</dbReference>
<evidence type="ECO:0000313" key="5">
    <source>
        <dbReference type="Proteomes" id="UP000292855"/>
    </source>
</evidence>
<proteinExistence type="predicted"/>
<dbReference type="Pfam" id="PF16323">
    <property type="entry name" value="DUF4959"/>
    <property type="match status" value="1"/>
</dbReference>
<feature type="domain" description="DUF4959" evidence="1">
    <location>
        <begin position="23"/>
        <end position="128"/>
    </location>
</feature>
<dbReference type="EMBL" id="SGIT01000001">
    <property type="protein sequence ID" value="RZF61637.1"/>
    <property type="molecule type" value="Genomic_DNA"/>
</dbReference>
<evidence type="ECO:0000259" key="3">
    <source>
        <dbReference type="Pfam" id="PF17166"/>
    </source>
</evidence>
<dbReference type="InterPro" id="IPR008979">
    <property type="entry name" value="Galactose-bd-like_sf"/>
</dbReference>
<name>A0A4Q6XXX0_9SPHI</name>
<organism evidence="4 5">
    <name type="scientific">Sphingobacterium corticibacterium</name>
    <dbReference type="NCBI Taxonomy" id="2484746"/>
    <lineage>
        <taxon>Bacteria</taxon>
        <taxon>Pseudomonadati</taxon>
        <taxon>Bacteroidota</taxon>
        <taxon>Sphingobacteriia</taxon>
        <taxon>Sphingobacteriales</taxon>
        <taxon>Sphingobacteriaceae</taxon>
        <taxon>Sphingobacterium</taxon>
    </lineage>
</organism>
<sequence length="403" mass="45372">MKKITKNFQWIYFFIVVFAVFSACDEPLEFRETLGEDGSVPGQVSNVKVENLPGKAKITYTLPNNRNLLYVQAEYTMGNGEKGVAQASYYQDTLEVVGFANTEEHEVKLYTISRAQVKSEPVIVTVKPLDPPFKTVFESIQVANAFGGYNLAALNEAQDNIGVMVMFKNDFGEFEVNNTRSIFTKSKSIDSRIRGMEAKPTDLQIYVRDNWGNSSDTMRIHIEPIFEQEIPKSDFRPFVLPGDAPQVTNGARLEYAWDNQLGWPNTSFTNQTTGGSDPHIVTFDMGIEAKLSRVWIRPFPEGTRFYFLSTMKRFEIWGSTNPNLNGALDDSWRLLGSYEVIKPSNLPYGTDSAEDQATAAAGFNWEVDLEAPKVRYIRIRCLENFAGGTAQNINELSIFGTLE</sequence>
<dbReference type="PROSITE" id="PS51257">
    <property type="entry name" value="PROKAR_LIPOPROTEIN"/>
    <property type="match status" value="1"/>
</dbReference>
<dbReference type="SUPFAM" id="SSF49785">
    <property type="entry name" value="Galactose-binding domain-like"/>
    <property type="match status" value="1"/>
</dbReference>
<keyword evidence="5" id="KW-1185">Reference proteome</keyword>
<protein>
    <submittedName>
        <fullName evidence="4">DUF4959 domain-containing protein</fullName>
    </submittedName>
</protein>
<comment type="caution">
    <text evidence="4">The sequence shown here is derived from an EMBL/GenBank/DDBJ whole genome shotgun (WGS) entry which is preliminary data.</text>
</comment>
<evidence type="ECO:0000259" key="2">
    <source>
        <dbReference type="Pfam" id="PF16391"/>
    </source>
</evidence>
<dbReference type="InterPro" id="IPR032527">
    <property type="entry name" value="DUF4959"/>
</dbReference>
<evidence type="ECO:0000313" key="4">
    <source>
        <dbReference type="EMBL" id="RZF61637.1"/>
    </source>
</evidence>
<dbReference type="InterPro" id="IPR032164">
    <property type="entry name" value="DUF5000"/>
</dbReference>
<dbReference type="OrthoDB" id="1312186at2"/>
<dbReference type="Proteomes" id="UP000292855">
    <property type="component" value="Unassembled WGS sequence"/>
</dbReference>
<dbReference type="InterPro" id="IPR033431">
    <property type="entry name" value="DUF5126"/>
</dbReference>
<gene>
    <name evidence="4" type="ORF">EWE74_01995</name>
</gene>
<reference evidence="4 5" key="1">
    <citation type="submission" date="2019-02" db="EMBL/GenBank/DDBJ databases">
        <authorList>
            <person name="Li Y."/>
        </authorList>
    </citation>
    <scope>NUCLEOTIDE SEQUENCE [LARGE SCALE GENOMIC DNA]</scope>
    <source>
        <strain evidence="4 5">30C10-4-7</strain>
    </source>
</reference>
<feature type="domain" description="DUF5000" evidence="2">
    <location>
        <begin position="257"/>
        <end position="400"/>
    </location>
</feature>
<accession>A0A4Q6XXX0</accession>